<protein>
    <submittedName>
        <fullName evidence="2">DUF2796 domain-containing protein</fullName>
    </submittedName>
</protein>
<keyword evidence="1" id="KW-0732">Signal</keyword>
<accession>A0ABT6BBX3</accession>
<dbReference type="Pfam" id="PF10986">
    <property type="entry name" value="ZrgA"/>
    <property type="match status" value="1"/>
</dbReference>
<name>A0ABT6BBX3_9GAMM</name>
<sequence length="174" mass="18019">MRAFLPVFPFLLGAVSLLACAEERHLGPHVHGQASVNVSVDQHAMDVEVSLPGHDAVGFEHPPGSAQERDAVAKATATLKAAAWLVPPQGAGCTLASATVSPHGFGGAAEPGGHADFDAAYRYTCLKPARLDHLEVRLATAFPAVRKVVVNLITADGSDQKVLDGSSSGVDLPQ</sequence>
<evidence type="ECO:0000256" key="1">
    <source>
        <dbReference type="SAM" id="SignalP"/>
    </source>
</evidence>
<keyword evidence="3" id="KW-1185">Reference proteome</keyword>
<proteinExistence type="predicted"/>
<feature type="chain" id="PRO_5045604462" evidence="1">
    <location>
        <begin position="22"/>
        <end position="174"/>
    </location>
</feature>
<reference evidence="2 3" key="1">
    <citation type="journal article" date="2024" name="Curr. Microbiol.">
        <title>Luteibacter sahnii sp. nov., A Novel Yellow-Colored Xanthomonadin Pigment Producing Probiotic Bacterium from Healthy Rice Seed Microbiome.</title>
        <authorList>
            <person name="Jaiswal G."/>
            <person name="Rana R."/>
            <person name="Nayak P.K."/>
            <person name="Chouhan R."/>
            <person name="Gandhi S.G."/>
            <person name="Patel H.K."/>
            <person name="Patil P.B."/>
        </authorList>
    </citation>
    <scope>NUCLEOTIDE SEQUENCE [LARGE SCALE GENOMIC DNA]</scope>
    <source>
        <strain evidence="2 3">PPL201</strain>
    </source>
</reference>
<evidence type="ECO:0000313" key="2">
    <source>
        <dbReference type="EMBL" id="MDF4025620.1"/>
    </source>
</evidence>
<dbReference type="EMBL" id="JARJJS010000002">
    <property type="protein sequence ID" value="MDF4025620.1"/>
    <property type="molecule type" value="Genomic_DNA"/>
</dbReference>
<feature type="signal peptide" evidence="1">
    <location>
        <begin position="1"/>
        <end position="21"/>
    </location>
</feature>
<organism evidence="2 3">
    <name type="scientific">Luteibacter sahnii</name>
    <dbReference type="NCBI Taxonomy" id="3021977"/>
    <lineage>
        <taxon>Bacteria</taxon>
        <taxon>Pseudomonadati</taxon>
        <taxon>Pseudomonadota</taxon>
        <taxon>Gammaproteobacteria</taxon>
        <taxon>Lysobacterales</taxon>
        <taxon>Rhodanobacteraceae</taxon>
        <taxon>Luteibacter</taxon>
    </lineage>
</organism>
<gene>
    <name evidence="2" type="ORF">P3W24_11655</name>
</gene>
<dbReference type="Proteomes" id="UP001528850">
    <property type="component" value="Unassembled WGS sequence"/>
</dbReference>
<comment type="caution">
    <text evidence="2">The sequence shown here is derived from an EMBL/GenBank/DDBJ whole genome shotgun (WGS) entry which is preliminary data.</text>
</comment>
<evidence type="ECO:0000313" key="3">
    <source>
        <dbReference type="Proteomes" id="UP001528850"/>
    </source>
</evidence>
<dbReference type="PROSITE" id="PS51257">
    <property type="entry name" value="PROKAR_LIPOPROTEIN"/>
    <property type="match status" value="1"/>
</dbReference>
<dbReference type="InterPro" id="IPR021253">
    <property type="entry name" value="ZrgA-like"/>
</dbReference>